<sequence>MRKMKRIAKQYKIPAILLGVIIVIGVAVMSESHPKTKATWIWDLSKIEGDPSQPVSFLEEEGVNRVYLHIDFETFKPGPYRSFIKEATKADIDVYALGGDPNWALLKNRDSLDRFASIVHDYNNMVGEDEAFKGVHLDIEPYLLSEWKEDSDNVKNQWMMNSVHFIRQVKEKANLAVSGDFPFWIHKEKVPYKDQTLSDWMMEHYDSLTLMAYRNKAEGPNGIQSISEPIVNEARKNGKTVVVGVNIIDTSEGSYTTFHGDAPGAMNEELDVLQNAYKRHDGYEGIAIHDYSHWVDQAK</sequence>
<proteinExistence type="predicted"/>
<reference evidence="1 2" key="1">
    <citation type="submission" date="2023-05" db="EMBL/GenBank/DDBJ databases">
        <title>Comparative genomics reveals the evidence of polycyclic aromatic hydrocarbons degradation in moderately halophilic genus Pontibacillus.</title>
        <authorList>
            <person name="Yang H."/>
            <person name="Qian Z."/>
        </authorList>
    </citation>
    <scope>NUCLEOTIDE SEQUENCE [LARGE SCALE GENOMIC DNA]</scope>
    <source>
        <strain evidence="2">HN14</strain>
    </source>
</reference>
<evidence type="ECO:0000313" key="1">
    <source>
        <dbReference type="EMBL" id="WIF99402.1"/>
    </source>
</evidence>
<organism evidence="1 2">
    <name type="scientific">Pontibacillus chungwhensis</name>
    <dbReference type="NCBI Taxonomy" id="265426"/>
    <lineage>
        <taxon>Bacteria</taxon>
        <taxon>Bacillati</taxon>
        <taxon>Bacillota</taxon>
        <taxon>Bacilli</taxon>
        <taxon>Bacillales</taxon>
        <taxon>Bacillaceae</taxon>
        <taxon>Pontibacillus</taxon>
    </lineage>
</organism>
<name>A0ABY8V2B7_9BACI</name>
<keyword evidence="2" id="KW-1185">Reference proteome</keyword>
<evidence type="ECO:0000313" key="2">
    <source>
        <dbReference type="Proteomes" id="UP001236652"/>
    </source>
</evidence>
<dbReference type="RefSeq" id="WP_231417983.1">
    <property type="nucleotide sequence ID" value="NZ_CP126446.1"/>
</dbReference>
<protein>
    <recommendedName>
        <fullName evidence="3">Amidase</fullName>
    </recommendedName>
</protein>
<dbReference type="EMBL" id="CP126446">
    <property type="protein sequence ID" value="WIF99402.1"/>
    <property type="molecule type" value="Genomic_DNA"/>
</dbReference>
<accession>A0ABY8V2B7</accession>
<dbReference type="Proteomes" id="UP001236652">
    <property type="component" value="Chromosome"/>
</dbReference>
<gene>
    <name evidence="1" type="ORF">QNI29_07015</name>
</gene>
<evidence type="ECO:0008006" key="3">
    <source>
        <dbReference type="Google" id="ProtNLM"/>
    </source>
</evidence>